<dbReference type="AlphaFoldDB" id="I4EJ52"/>
<comment type="cofactor">
    <cofactor evidence="1">
        <name>thiamine diphosphate</name>
        <dbReference type="ChEBI" id="CHEBI:58937"/>
    </cofactor>
</comment>
<evidence type="ECO:0000313" key="7">
    <source>
        <dbReference type="EMBL" id="CCF84714.1"/>
    </source>
</evidence>
<name>I4EJ52_9BACT</name>
<evidence type="ECO:0000256" key="3">
    <source>
        <dbReference type="ARBA" id="ARBA00023052"/>
    </source>
</evidence>
<dbReference type="NCBIfam" id="NF003616">
    <property type="entry name" value="PRK05261.1-1"/>
    <property type="match status" value="1"/>
</dbReference>
<comment type="caution">
    <text evidence="7">The sequence shown here is derived from an EMBL/GenBank/DDBJ whole genome shotgun (WGS) entry which is preliminary data.</text>
</comment>
<dbReference type="Gene3D" id="3.40.50.970">
    <property type="match status" value="2"/>
</dbReference>
<accession>I4EJ52</accession>
<evidence type="ECO:0000256" key="2">
    <source>
        <dbReference type="ARBA" id="ARBA00005623"/>
    </source>
</evidence>
<dbReference type="EC" id="4.1.2.22" evidence="7"/>
<dbReference type="Pfam" id="PF09363">
    <property type="entry name" value="XFP_C"/>
    <property type="match status" value="1"/>
</dbReference>
<feature type="domain" description="Xylulose 5-phosphate/Fructose 6-phosphate phosphoketolase C-terminal" evidence="5">
    <location>
        <begin position="595"/>
        <end position="798"/>
    </location>
</feature>
<dbReference type="InterPro" id="IPR005593">
    <property type="entry name" value="Xul5P/Fru6P_PKetolase"/>
</dbReference>
<keyword evidence="3" id="KW-0786">Thiamine pyrophosphate</keyword>
<dbReference type="RefSeq" id="WP_008479084.1">
    <property type="nucleotide sequence ID" value="NZ_CAGS01000316.1"/>
</dbReference>
<reference evidence="7 8" key="1">
    <citation type="journal article" date="2012" name="ISME J.">
        <title>Nitrification expanded: discovery, physiology and genomics of a nitrite-oxidizing bacterium from the phylum Chloroflexi.</title>
        <authorList>
            <person name="Sorokin D.Y."/>
            <person name="Lucker S."/>
            <person name="Vejmelkova D."/>
            <person name="Kostrikina N.A."/>
            <person name="Kleerebezem R."/>
            <person name="Rijpstra W.I."/>
            <person name="Damste J.S."/>
            <person name="Le Paslier D."/>
            <person name="Muyzer G."/>
            <person name="Wagner M."/>
            <person name="van Loosdrecht M.C."/>
            <person name="Daims H."/>
        </authorList>
    </citation>
    <scope>NUCLEOTIDE SEQUENCE [LARGE SCALE GENOMIC DNA]</scope>
    <source>
        <strain evidence="8">none</strain>
    </source>
</reference>
<evidence type="ECO:0000313" key="8">
    <source>
        <dbReference type="Proteomes" id="UP000004221"/>
    </source>
</evidence>
<sequence>MPRKLQNHPQAKESVSPSGVSEELQDIARYRRAANYLSAAQIYLKDNCLLERPLLPDDIKDRLLGHWGTAPGINLVYAHLNRLIRDHQASILLITGPGHGAVANLANLYLEGTLAEFYPDLTLDRAGLTRFCRSFSWPGGFPSHLNPQIPGTIHEGGELGYALSTAFGAALDNPDLIVACIVGDGEAETGPTATAWHSNKFLDPATSGAVLPILHLNEYKISGPTIFGRMSDGELLSLFEGYGYAPLLVQGPDLDTATYQAMEWAYQRIREIQRQARAGVRLERPAWPLLILRSPKGWTGIKEIGGKPIEGSFRAHQVPAADAKTNPASLKLVEAWLRSYHPEELFDSEGHPAPDILATCPTGDRRMGMNPHAYGGDIRRNPSLPPHWEDYGLDVTHRGAPMASSVAQFGNYLRDTIERSKTAWNFRIASPDELTSNRLGAVLEATDRAFVWPIKPTDDHLAPDGLVMEILSEHTCQGWLQGYLLTGRHGLFPCYEAFIMIVDSMLNQYAKFMKVAAEIPWRKPISSLNYLLTSHSWRQDHNGYSHQGPGFIDQLLTKKAWMVRIYLPPDANCLLQTMDHCFWSKNYINLVIASKQPMPQWLTKEEALEHCRMGASIWRWASTDDGKNPDVVLAAAGDILTLEMMAAVRLLQQDLPDLRVRVVNVTDLMVLGLDTEHPHGLTPEAFDELFTPDRLVIFNFHGYPGAVKQLLFGRPSPGRFQVNGYQEEGTTTTPFDMHVRNGTSRYHLVMQAAQACSEKLSPGTICDIEERYRRKLAEHRKYIEEHGIDPPEIRDWTW</sequence>
<dbReference type="OrthoDB" id="9768449at2"/>
<feature type="domain" description="Xylulose 5-phosphate/Fructose 6-phosphate phosphoketolase N-terminal" evidence="6">
    <location>
        <begin position="22"/>
        <end position="376"/>
    </location>
</feature>
<keyword evidence="8" id="KW-1185">Reference proteome</keyword>
<protein>
    <submittedName>
        <fullName evidence="7">D-xylulose 5-phosphate/D-fructose 6-phosphate phosphoketolase</fullName>
        <ecNumber evidence="7">4.1.2.22</ecNumber>
        <ecNumber evidence="7">4.1.2.9</ecNumber>
    </submittedName>
</protein>
<dbReference type="InterPro" id="IPR019790">
    <property type="entry name" value="Xul5P/Fru6P_PKetolase_CS"/>
</dbReference>
<dbReference type="PROSITE" id="PS60002">
    <property type="entry name" value="PHOSPHOKETOLASE_1"/>
    <property type="match status" value="1"/>
</dbReference>
<dbReference type="Pfam" id="PF03894">
    <property type="entry name" value="XFP"/>
    <property type="match status" value="1"/>
</dbReference>
<dbReference type="GO" id="GO:0047905">
    <property type="term" value="F:fructose-6-phosphate phosphoketolase activity"/>
    <property type="evidence" value="ECO:0007669"/>
    <property type="project" value="UniProtKB-EC"/>
</dbReference>
<dbReference type="InterPro" id="IPR009014">
    <property type="entry name" value="Transketo_C/PFOR_II"/>
</dbReference>
<dbReference type="SUPFAM" id="SSF52922">
    <property type="entry name" value="TK C-terminal domain-like"/>
    <property type="match status" value="1"/>
</dbReference>
<dbReference type="InterPro" id="IPR029061">
    <property type="entry name" value="THDP-binding"/>
</dbReference>
<dbReference type="Gene3D" id="3.40.50.920">
    <property type="match status" value="1"/>
</dbReference>
<dbReference type="PANTHER" id="PTHR31273:SF1">
    <property type="entry name" value="PHOSPHOKETOLASE-RELATED"/>
    <property type="match status" value="1"/>
</dbReference>
<evidence type="ECO:0000256" key="4">
    <source>
        <dbReference type="ARBA" id="ARBA00023239"/>
    </source>
</evidence>
<dbReference type="NCBIfam" id="NF003619">
    <property type="entry name" value="PRK05261.1-4"/>
    <property type="match status" value="1"/>
</dbReference>
<dbReference type="InterPro" id="IPR019789">
    <property type="entry name" value="Xul5P/Fru6P_PKetolase_ThDP_BS"/>
</dbReference>
<dbReference type="EMBL" id="CAGS01000316">
    <property type="protein sequence ID" value="CCF84714.1"/>
    <property type="molecule type" value="Genomic_DNA"/>
</dbReference>
<evidence type="ECO:0000259" key="5">
    <source>
        <dbReference type="Pfam" id="PF09363"/>
    </source>
</evidence>
<dbReference type="EC" id="4.1.2.9" evidence="7"/>
<dbReference type="Pfam" id="PF09364">
    <property type="entry name" value="XFP_N"/>
    <property type="match status" value="1"/>
</dbReference>
<proteinExistence type="inferred from homology"/>
<evidence type="ECO:0000256" key="1">
    <source>
        <dbReference type="ARBA" id="ARBA00001964"/>
    </source>
</evidence>
<dbReference type="GO" id="GO:0050193">
    <property type="term" value="F:phosphoketolase activity"/>
    <property type="evidence" value="ECO:0007669"/>
    <property type="project" value="UniProtKB-EC"/>
</dbReference>
<dbReference type="SMR" id="I4EJ52"/>
<organism evidence="7 8">
    <name type="scientific">Nitrolancea hollandica Lb</name>
    <dbReference type="NCBI Taxonomy" id="1129897"/>
    <lineage>
        <taxon>Bacteria</taxon>
        <taxon>Pseudomonadati</taxon>
        <taxon>Thermomicrobiota</taxon>
        <taxon>Thermomicrobia</taxon>
        <taxon>Sphaerobacterales</taxon>
        <taxon>Sphaerobacterineae</taxon>
        <taxon>Sphaerobacteraceae</taxon>
        <taxon>Nitrolancea</taxon>
    </lineage>
</organism>
<gene>
    <name evidence="7" type="primary">xfp</name>
    <name evidence="7" type="ORF">NITHO_3830003</name>
</gene>
<dbReference type="InterPro" id="IPR018969">
    <property type="entry name" value="Xul5P/Fru6P_PKetolase_C"/>
</dbReference>
<dbReference type="PANTHER" id="PTHR31273">
    <property type="entry name" value="PHOSPHOKETOLASE-RELATED"/>
    <property type="match status" value="1"/>
</dbReference>
<dbReference type="SUPFAM" id="SSF52518">
    <property type="entry name" value="Thiamin diphosphate-binding fold (THDP-binding)"/>
    <property type="match status" value="2"/>
</dbReference>
<dbReference type="PIRSF" id="PIRSF017245">
    <property type="entry name" value="Phosphoketolase"/>
    <property type="match status" value="1"/>
</dbReference>
<dbReference type="InterPro" id="IPR018970">
    <property type="entry name" value="Xul5P/Fru6P_PKetolase_N"/>
</dbReference>
<evidence type="ECO:0000259" key="6">
    <source>
        <dbReference type="Pfam" id="PF09364"/>
    </source>
</evidence>
<dbReference type="GO" id="GO:0005975">
    <property type="term" value="P:carbohydrate metabolic process"/>
    <property type="evidence" value="ECO:0007669"/>
    <property type="project" value="InterPro"/>
</dbReference>
<dbReference type="PROSITE" id="PS60003">
    <property type="entry name" value="PHOSPHOKETOLASE_2"/>
    <property type="match status" value="1"/>
</dbReference>
<dbReference type="Proteomes" id="UP000004221">
    <property type="component" value="Unassembled WGS sequence"/>
</dbReference>
<keyword evidence="4 7" id="KW-0456">Lyase</keyword>
<comment type="similarity">
    <text evidence="2">Belongs to the XFP family.</text>
</comment>